<organism evidence="3">
    <name type="scientific">Schistosoma curassoni</name>
    <dbReference type="NCBI Taxonomy" id="6186"/>
    <lineage>
        <taxon>Eukaryota</taxon>
        <taxon>Metazoa</taxon>
        <taxon>Spiralia</taxon>
        <taxon>Lophotrochozoa</taxon>
        <taxon>Platyhelminthes</taxon>
        <taxon>Trematoda</taxon>
        <taxon>Digenea</taxon>
        <taxon>Strigeidida</taxon>
        <taxon>Schistosomatoidea</taxon>
        <taxon>Schistosomatidae</taxon>
        <taxon>Schistosoma</taxon>
    </lineage>
</organism>
<dbReference type="WBParaSite" id="SCUD_0000324501-mRNA-1">
    <property type="protein sequence ID" value="SCUD_0000324501-mRNA-1"/>
    <property type="gene ID" value="SCUD_0000324501"/>
</dbReference>
<dbReference type="EMBL" id="UZAK01003585">
    <property type="protein sequence ID" value="VDO80426.1"/>
    <property type="molecule type" value="Genomic_DNA"/>
</dbReference>
<keyword evidence="2" id="KW-1185">Reference proteome</keyword>
<dbReference type="AlphaFoldDB" id="A0A183JKL4"/>
<proteinExistence type="predicted"/>
<accession>A0A183JKL4</accession>
<reference evidence="1 2" key="2">
    <citation type="submission" date="2018-11" db="EMBL/GenBank/DDBJ databases">
        <authorList>
            <consortium name="Pathogen Informatics"/>
        </authorList>
    </citation>
    <scope>NUCLEOTIDE SEQUENCE [LARGE SCALE GENOMIC DNA]</scope>
    <source>
        <strain evidence="1">Dakar</strain>
        <strain evidence="2">Dakar, Senegal</strain>
    </source>
</reference>
<dbReference type="STRING" id="6186.A0A183JKL4"/>
<evidence type="ECO:0000313" key="2">
    <source>
        <dbReference type="Proteomes" id="UP000279833"/>
    </source>
</evidence>
<name>A0A183JKL4_9TREM</name>
<protein>
    <submittedName>
        <fullName evidence="1 3">Uncharacterized protein</fullName>
    </submittedName>
</protein>
<sequence>MNHISCNPNNSNHLHVLPYESELFSWYVLDCLLSRSIIPFSLRLLHAELPFNLNRTNEALDRLYYLLAIIGRVRLFAIG</sequence>
<evidence type="ECO:0000313" key="3">
    <source>
        <dbReference type="WBParaSite" id="SCUD_0000324501-mRNA-1"/>
    </source>
</evidence>
<reference evidence="3" key="1">
    <citation type="submission" date="2016-06" db="UniProtKB">
        <authorList>
            <consortium name="WormBaseParasite"/>
        </authorList>
    </citation>
    <scope>IDENTIFICATION</scope>
</reference>
<evidence type="ECO:0000313" key="1">
    <source>
        <dbReference type="EMBL" id="VDO80426.1"/>
    </source>
</evidence>
<gene>
    <name evidence="1" type="ORF">SCUD_LOCUS3245</name>
</gene>
<dbReference type="Proteomes" id="UP000279833">
    <property type="component" value="Unassembled WGS sequence"/>
</dbReference>